<reference evidence="1 3" key="2">
    <citation type="submission" date="2021-03" db="EMBL/GenBank/DDBJ databases">
        <authorList>
            <person name="Li Y."/>
            <person name="Li S."/>
            <person name="Chen M."/>
            <person name="Peng G."/>
            <person name="Tan Z."/>
            <person name="An Q."/>
        </authorList>
    </citation>
    <scope>NUCLEOTIDE SEQUENCE [LARGE SCALE GENOMIC DNA]</scope>
    <source>
        <strain evidence="1 3">Ola 51</strain>
    </source>
</reference>
<dbReference type="KEGG" id="kor:AWR26_22265"/>
<sequence length="200" mass="23128">MIDPVLDYRLSQIQSRIEEDRFLKNNGSGNEIGFWIFDYPAQYELQVREHLKYLLRNLEKDHHFTHLSVFQVIIDMLTERGLFERVCQQEVKVGPEALKKQLAGPLNQKKIADYIAQKVDLTKQEFVILTGMGNAWPLVRGHELMSALQDVMGFTPLLMFYPGTYSGYDLSPLAGIDSRNYYRAFRLVPEHEPAATLNPH</sequence>
<organism evidence="2 4">
    <name type="scientific">Kosakonia oryzae</name>
    <dbReference type="NCBI Taxonomy" id="497725"/>
    <lineage>
        <taxon>Bacteria</taxon>
        <taxon>Pseudomonadati</taxon>
        <taxon>Pseudomonadota</taxon>
        <taxon>Gammaproteobacteria</taxon>
        <taxon>Enterobacterales</taxon>
        <taxon>Enterobacteriaceae</taxon>
        <taxon>Kosakonia</taxon>
    </lineage>
</organism>
<dbReference type="Pfam" id="PF08747">
    <property type="entry name" value="BrxB"/>
    <property type="match status" value="1"/>
</dbReference>
<dbReference type="Proteomes" id="UP000078227">
    <property type="component" value="Chromosome"/>
</dbReference>
<evidence type="ECO:0000313" key="4">
    <source>
        <dbReference type="Proteomes" id="UP000182314"/>
    </source>
</evidence>
<dbReference type="InterPro" id="IPR014858">
    <property type="entry name" value="BrxB"/>
</dbReference>
<name>A0AA94H6D2_9ENTR</name>
<gene>
    <name evidence="1" type="ORF">AWR26_22265</name>
    <name evidence="2" type="ORF">SAMN05216286_4066</name>
</gene>
<proteinExistence type="predicted"/>
<evidence type="ECO:0000313" key="2">
    <source>
        <dbReference type="EMBL" id="SFD04466.1"/>
    </source>
</evidence>
<accession>A0AA94H6D2</accession>
<dbReference type="Proteomes" id="UP000182314">
    <property type="component" value="Unassembled WGS sequence"/>
</dbReference>
<reference evidence="2 4" key="1">
    <citation type="submission" date="2016-10" db="EMBL/GenBank/DDBJ databases">
        <authorList>
            <person name="Varghese N."/>
            <person name="Submissions S."/>
        </authorList>
    </citation>
    <scope>NUCLEOTIDE SEQUENCE [LARGE SCALE GENOMIC DNA]</scope>
    <source>
        <strain evidence="2 4">CGMCC 1.7012</strain>
    </source>
</reference>
<dbReference type="EMBL" id="FOKO01000005">
    <property type="protein sequence ID" value="SFD04466.1"/>
    <property type="molecule type" value="Genomic_DNA"/>
</dbReference>
<dbReference type="EMBL" id="CP014007">
    <property type="protein sequence ID" value="ANI84743.1"/>
    <property type="molecule type" value="Genomic_DNA"/>
</dbReference>
<dbReference type="RefSeq" id="WP_064568620.1">
    <property type="nucleotide sequence ID" value="NZ_CP014007.2"/>
</dbReference>
<keyword evidence="3" id="KW-1185">Reference proteome</keyword>
<protein>
    <submittedName>
        <fullName evidence="1">DUF1788 domain-containing protein</fullName>
    </submittedName>
</protein>
<evidence type="ECO:0000313" key="1">
    <source>
        <dbReference type="EMBL" id="ANI84743.1"/>
    </source>
</evidence>
<dbReference type="AlphaFoldDB" id="A0AA94H6D2"/>
<evidence type="ECO:0000313" key="3">
    <source>
        <dbReference type="Proteomes" id="UP000078227"/>
    </source>
</evidence>